<reference evidence="5 6" key="1">
    <citation type="submission" date="2020-10" db="EMBL/GenBank/DDBJ databases">
        <title>Streptomyces chromofuscus complate genome analysis.</title>
        <authorList>
            <person name="Anwar N."/>
        </authorList>
    </citation>
    <scope>NUCLEOTIDE SEQUENCE [LARGE SCALE GENOMIC DNA]</scope>
    <source>
        <strain evidence="5 6">DSM 40273</strain>
    </source>
</reference>
<dbReference type="PRINTS" id="PR00038">
    <property type="entry name" value="HTHLUXR"/>
</dbReference>
<organism evidence="5 6">
    <name type="scientific">Streptomyces chromofuscus</name>
    <dbReference type="NCBI Taxonomy" id="42881"/>
    <lineage>
        <taxon>Bacteria</taxon>
        <taxon>Bacillati</taxon>
        <taxon>Actinomycetota</taxon>
        <taxon>Actinomycetes</taxon>
        <taxon>Kitasatosporales</taxon>
        <taxon>Streptomycetaceae</taxon>
        <taxon>Streptomyces</taxon>
    </lineage>
</organism>
<dbReference type="AlphaFoldDB" id="A0A7M2TFD0"/>
<dbReference type="SUPFAM" id="SSF46894">
    <property type="entry name" value="C-terminal effector domain of the bipartite response regulators"/>
    <property type="match status" value="1"/>
</dbReference>
<dbReference type="InterPro" id="IPR016032">
    <property type="entry name" value="Sig_transdc_resp-reg_C-effctor"/>
</dbReference>
<dbReference type="InterPro" id="IPR011990">
    <property type="entry name" value="TPR-like_helical_dom_sf"/>
</dbReference>
<feature type="domain" description="HTH luxR-type" evidence="4">
    <location>
        <begin position="871"/>
        <end position="936"/>
    </location>
</feature>
<protein>
    <submittedName>
        <fullName evidence="5">Helix-turn-helix transcriptional regulator</fullName>
    </submittedName>
</protein>
<keyword evidence="1" id="KW-0805">Transcription regulation</keyword>
<dbReference type="PROSITE" id="PS50043">
    <property type="entry name" value="HTH_LUXR_2"/>
    <property type="match status" value="1"/>
</dbReference>
<keyword evidence="3" id="KW-0804">Transcription</keyword>
<evidence type="ECO:0000259" key="4">
    <source>
        <dbReference type="PROSITE" id="PS50043"/>
    </source>
</evidence>
<name>A0A7M2TFD0_STRCW</name>
<dbReference type="SUPFAM" id="SSF48452">
    <property type="entry name" value="TPR-like"/>
    <property type="match status" value="1"/>
</dbReference>
<dbReference type="InterPro" id="IPR027417">
    <property type="entry name" value="P-loop_NTPase"/>
</dbReference>
<accession>A0A7M2TFD0</accession>
<dbReference type="PANTHER" id="PTHR44688">
    <property type="entry name" value="DNA-BINDING TRANSCRIPTIONAL ACTIVATOR DEVR_DOSR"/>
    <property type="match status" value="1"/>
</dbReference>
<sequence>MPGGRGPFGPARACGYARTLGSCIWQCCPRPPDRTTVVIALDGESLRGSTVSPDDDRHPACTGVDPAGVPFLRTRLALPTRPATFLRRERLVQRLDQTPPLPLTMVNGTAGAGKTLLVADWAAGLELPLAWLTCDAADRAPGVFWAYVLEALHGAGVPVPAGIGGPAEASRVDPGLPARLAAGLDELDRPVVLVLDEYDRVTTPEVAEQLRFVLDHAGRGLRLVLVTRTEPLLPLHRYRAAGLMTEIRNADLAFTPEEAAELLTLHGLSLPAESVRGLVRRTQGWAAGLRLCALAARQSPDPETYLKEFEACRSTVADFLLAEVLGTQAPERQDLLLRASVLDRFCPDLVNALTLRSDAEPTLAALHRENAFLQQLGHSWYCLHPLCAEILRAHLRERAPGLEPELRRRAARWLRRYGALPEALAQGAAADDWEFAARTFVDDLAIGQLFTGLRSQDLSDLFGRMSPEATGPAAHLVRAARELAHHDLQHALAHLDRAREGLDGDGLDPGPARLSRALLEALAARMTGAPDRAEQAARAAEEARPDIPAHLLDAHPECTALLLTHLGVARLWAGRFDAARAALNAVPGCGGGAATALPRLESLGHLALIDYLTGWHGRAERKAQAAAAEAERHGLPQQAASGIGRLVLAAVAVDRDELRRAEELLKEVSDSHDGTPDPVTRAVLALTTSRLLLARGDARAALETADPAVPAAVASPWVTEQTALIAAAAHLAHGRPESALRDLRRAPDHRTAGAVERARARLAAGRLDEARDLIDHLPGEDRPGPAVTVRATLVRAQAAHQAGDPGTARRLVARALLDARREHLRRPFLEAGPWIRPLLASDPLRELTHGWLTPGPGPRVDRDASTARASTALVVEPLSARERDVLRRLARMMSTEEIAADLQVSVNTVKTHLKSAYRKLGVSRRGEAVRRARDLRLL</sequence>
<dbReference type="InterPro" id="IPR036388">
    <property type="entry name" value="WH-like_DNA-bd_sf"/>
</dbReference>
<gene>
    <name evidence="5" type="ORF">IPT68_03460</name>
</gene>
<keyword evidence="2" id="KW-0238">DNA-binding</keyword>
<dbReference type="Proteomes" id="UP000594008">
    <property type="component" value="Chromosome"/>
</dbReference>
<dbReference type="Gene3D" id="1.25.40.10">
    <property type="entry name" value="Tetratricopeptide repeat domain"/>
    <property type="match status" value="1"/>
</dbReference>
<keyword evidence="6" id="KW-1185">Reference proteome</keyword>
<evidence type="ECO:0000256" key="2">
    <source>
        <dbReference type="ARBA" id="ARBA00023125"/>
    </source>
</evidence>
<proteinExistence type="predicted"/>
<dbReference type="Gene3D" id="1.10.10.10">
    <property type="entry name" value="Winged helix-like DNA-binding domain superfamily/Winged helix DNA-binding domain"/>
    <property type="match status" value="1"/>
</dbReference>
<dbReference type="SUPFAM" id="SSF52540">
    <property type="entry name" value="P-loop containing nucleoside triphosphate hydrolases"/>
    <property type="match status" value="1"/>
</dbReference>
<dbReference type="Pfam" id="PF25873">
    <property type="entry name" value="WHD_MalT"/>
    <property type="match status" value="1"/>
</dbReference>
<dbReference type="Pfam" id="PF00196">
    <property type="entry name" value="GerE"/>
    <property type="match status" value="1"/>
</dbReference>
<dbReference type="PANTHER" id="PTHR44688:SF16">
    <property type="entry name" value="DNA-BINDING TRANSCRIPTIONAL ACTIVATOR DEVR_DOSR"/>
    <property type="match status" value="1"/>
</dbReference>
<dbReference type="InterPro" id="IPR000792">
    <property type="entry name" value="Tscrpt_reg_LuxR_C"/>
</dbReference>
<evidence type="ECO:0000313" key="5">
    <source>
        <dbReference type="EMBL" id="QOV47446.1"/>
    </source>
</evidence>
<evidence type="ECO:0000256" key="1">
    <source>
        <dbReference type="ARBA" id="ARBA00023015"/>
    </source>
</evidence>
<dbReference type="EMBL" id="CP063374">
    <property type="protein sequence ID" value="QOV47446.1"/>
    <property type="molecule type" value="Genomic_DNA"/>
</dbReference>
<dbReference type="CDD" id="cd06170">
    <property type="entry name" value="LuxR_C_like"/>
    <property type="match status" value="1"/>
</dbReference>
<dbReference type="GO" id="GO:0006355">
    <property type="term" value="P:regulation of DNA-templated transcription"/>
    <property type="evidence" value="ECO:0007669"/>
    <property type="project" value="InterPro"/>
</dbReference>
<dbReference type="KEGG" id="schf:IPT68_03460"/>
<dbReference type="SMART" id="SM00421">
    <property type="entry name" value="HTH_LUXR"/>
    <property type="match status" value="1"/>
</dbReference>
<dbReference type="InterPro" id="IPR059106">
    <property type="entry name" value="WHD_MalT"/>
</dbReference>
<dbReference type="GO" id="GO:0003677">
    <property type="term" value="F:DNA binding"/>
    <property type="evidence" value="ECO:0007669"/>
    <property type="project" value="UniProtKB-KW"/>
</dbReference>
<evidence type="ECO:0000256" key="3">
    <source>
        <dbReference type="ARBA" id="ARBA00023163"/>
    </source>
</evidence>
<evidence type="ECO:0000313" key="6">
    <source>
        <dbReference type="Proteomes" id="UP000594008"/>
    </source>
</evidence>